<reference evidence="1" key="1">
    <citation type="submission" date="2023-05" db="EMBL/GenBank/DDBJ databases">
        <title>Nepenthes gracilis genome sequencing.</title>
        <authorList>
            <person name="Fukushima K."/>
        </authorList>
    </citation>
    <scope>NUCLEOTIDE SEQUENCE</scope>
    <source>
        <strain evidence="1">SING2019-196</strain>
    </source>
</reference>
<organism evidence="1 2">
    <name type="scientific">Nepenthes gracilis</name>
    <name type="common">Slender pitcher plant</name>
    <dbReference type="NCBI Taxonomy" id="150966"/>
    <lineage>
        <taxon>Eukaryota</taxon>
        <taxon>Viridiplantae</taxon>
        <taxon>Streptophyta</taxon>
        <taxon>Embryophyta</taxon>
        <taxon>Tracheophyta</taxon>
        <taxon>Spermatophyta</taxon>
        <taxon>Magnoliopsida</taxon>
        <taxon>eudicotyledons</taxon>
        <taxon>Gunneridae</taxon>
        <taxon>Pentapetalae</taxon>
        <taxon>Caryophyllales</taxon>
        <taxon>Nepenthaceae</taxon>
        <taxon>Nepenthes</taxon>
    </lineage>
</organism>
<evidence type="ECO:0000313" key="1">
    <source>
        <dbReference type="EMBL" id="GMH31794.1"/>
    </source>
</evidence>
<name>A0AAD3TM70_NEPGR</name>
<protein>
    <submittedName>
        <fullName evidence="1">Uncharacterized protein</fullName>
    </submittedName>
</protein>
<dbReference type="EMBL" id="BSYO01000041">
    <property type="protein sequence ID" value="GMH31794.1"/>
    <property type="molecule type" value="Genomic_DNA"/>
</dbReference>
<sequence>MLSLPIKLGSCRVCSEVIGALLVGFGIVEAALGPAGGRSLESGEWGVRRFLIAAILRWTCADYVPLCFTLNSLRYLDMVLPGLLRSAPVITGISLKVLCDRAWNDGGPDCCSWMAGLDFDPFLANSWTLKEVKLLSVLIDGNEYFCRNGL</sequence>
<comment type="caution">
    <text evidence="1">The sequence shown here is derived from an EMBL/GenBank/DDBJ whole genome shotgun (WGS) entry which is preliminary data.</text>
</comment>
<keyword evidence="2" id="KW-1185">Reference proteome</keyword>
<proteinExistence type="predicted"/>
<gene>
    <name evidence="1" type="ORF">Nepgr_033638</name>
</gene>
<evidence type="ECO:0000313" key="2">
    <source>
        <dbReference type="Proteomes" id="UP001279734"/>
    </source>
</evidence>
<accession>A0AAD3TM70</accession>
<dbReference type="AlphaFoldDB" id="A0AAD3TM70"/>
<dbReference type="Proteomes" id="UP001279734">
    <property type="component" value="Unassembled WGS sequence"/>
</dbReference>